<dbReference type="EMBL" id="CP110438">
    <property type="protein sequence ID" value="WAQ93298.1"/>
    <property type="molecule type" value="Genomic_DNA"/>
</dbReference>
<proteinExistence type="predicted"/>
<protein>
    <recommendedName>
        <fullName evidence="3">ENTH domain-containing protein</fullName>
    </recommendedName>
</protein>
<accession>A0ABY7D9P0</accession>
<evidence type="ECO:0000313" key="1">
    <source>
        <dbReference type="EMBL" id="WAQ93298.1"/>
    </source>
</evidence>
<reference evidence="1" key="1">
    <citation type="submission" date="2022-10" db="EMBL/GenBank/DDBJ databases">
        <title>Puccinia triticina Genome sequencing and assembly.</title>
        <authorList>
            <person name="Li C."/>
        </authorList>
    </citation>
    <scope>NUCLEOTIDE SEQUENCE</scope>
    <source>
        <strain evidence="1">Pt15</strain>
    </source>
</reference>
<dbReference type="RefSeq" id="XP_053028853.1">
    <property type="nucleotide sequence ID" value="XM_053164888.1"/>
</dbReference>
<evidence type="ECO:0008006" key="3">
    <source>
        <dbReference type="Google" id="ProtNLM"/>
    </source>
</evidence>
<dbReference type="Proteomes" id="UP001164743">
    <property type="component" value="Chromosome 18A"/>
</dbReference>
<evidence type="ECO:0000313" key="2">
    <source>
        <dbReference type="Proteomes" id="UP001164743"/>
    </source>
</evidence>
<gene>
    <name evidence="1" type="ORF">PtA15_18A358</name>
</gene>
<sequence length="54" mass="6103">MPSEISNLVDAAESPPDVNPYDAIAKMLEKLLQPPTSPRWSRRLKIASVVFYFL</sequence>
<organism evidence="1 2">
    <name type="scientific">Puccinia triticina</name>
    <dbReference type="NCBI Taxonomy" id="208348"/>
    <lineage>
        <taxon>Eukaryota</taxon>
        <taxon>Fungi</taxon>
        <taxon>Dikarya</taxon>
        <taxon>Basidiomycota</taxon>
        <taxon>Pucciniomycotina</taxon>
        <taxon>Pucciniomycetes</taxon>
        <taxon>Pucciniales</taxon>
        <taxon>Pucciniaceae</taxon>
        <taxon>Puccinia</taxon>
    </lineage>
</organism>
<keyword evidence="2" id="KW-1185">Reference proteome</keyword>
<dbReference type="GeneID" id="77805783"/>
<name>A0ABY7D9P0_9BASI</name>